<keyword evidence="3" id="KW-1185">Reference proteome</keyword>
<dbReference type="RefSeq" id="WP_148075515.1">
    <property type="nucleotide sequence ID" value="NZ_CP042913.1"/>
</dbReference>
<dbReference type="EMBL" id="CP042913">
    <property type="protein sequence ID" value="QEG37257.1"/>
    <property type="molecule type" value="Genomic_DNA"/>
</dbReference>
<feature type="domain" description="Ice-binding protein C-terminal" evidence="1">
    <location>
        <begin position="164"/>
        <end position="188"/>
    </location>
</feature>
<dbReference type="Pfam" id="PF07589">
    <property type="entry name" value="PEP-CTERM"/>
    <property type="match status" value="1"/>
</dbReference>
<dbReference type="KEGG" id="bgok:Pr1d_45980"/>
<proteinExistence type="predicted"/>
<evidence type="ECO:0000313" key="2">
    <source>
        <dbReference type="EMBL" id="QEG37257.1"/>
    </source>
</evidence>
<dbReference type="OrthoDB" id="285132at2"/>
<dbReference type="Proteomes" id="UP000323917">
    <property type="component" value="Chromosome"/>
</dbReference>
<gene>
    <name evidence="2" type="ORF">Pr1d_45980</name>
</gene>
<name>A0A5B9QDV3_9BACT</name>
<dbReference type="AlphaFoldDB" id="A0A5B9QDV3"/>
<dbReference type="InterPro" id="IPR013424">
    <property type="entry name" value="Ice-binding_C"/>
</dbReference>
<accession>A0A5B9QDV3</accession>
<evidence type="ECO:0000259" key="1">
    <source>
        <dbReference type="Pfam" id="PF07589"/>
    </source>
</evidence>
<reference evidence="2 3" key="1">
    <citation type="submission" date="2019-08" db="EMBL/GenBank/DDBJ databases">
        <title>Deep-cultivation of Planctomycetes and their phenomic and genomic characterization uncovers novel biology.</title>
        <authorList>
            <person name="Wiegand S."/>
            <person name="Jogler M."/>
            <person name="Boedeker C."/>
            <person name="Pinto D."/>
            <person name="Vollmers J."/>
            <person name="Rivas-Marin E."/>
            <person name="Kohn T."/>
            <person name="Peeters S.H."/>
            <person name="Heuer A."/>
            <person name="Rast P."/>
            <person name="Oberbeckmann S."/>
            <person name="Bunk B."/>
            <person name="Jeske O."/>
            <person name="Meyerdierks A."/>
            <person name="Storesund J.E."/>
            <person name="Kallscheuer N."/>
            <person name="Luecker S."/>
            <person name="Lage O.M."/>
            <person name="Pohl T."/>
            <person name="Merkel B.J."/>
            <person name="Hornburger P."/>
            <person name="Mueller R.-W."/>
            <person name="Bruemmer F."/>
            <person name="Labrenz M."/>
            <person name="Spormann A.M."/>
            <person name="Op den Camp H."/>
            <person name="Overmann J."/>
            <person name="Amann R."/>
            <person name="Jetten M.S.M."/>
            <person name="Mascher T."/>
            <person name="Medema M.H."/>
            <person name="Devos D.P."/>
            <person name="Kaster A.-K."/>
            <person name="Ovreas L."/>
            <person name="Rohde M."/>
            <person name="Galperin M.Y."/>
            <person name="Jogler C."/>
        </authorList>
    </citation>
    <scope>NUCLEOTIDE SEQUENCE [LARGE SCALE GENOMIC DNA]</scope>
    <source>
        <strain evidence="2 3">Pr1d</strain>
    </source>
</reference>
<evidence type="ECO:0000313" key="3">
    <source>
        <dbReference type="Proteomes" id="UP000323917"/>
    </source>
</evidence>
<dbReference type="NCBIfam" id="TIGR02595">
    <property type="entry name" value="PEP_CTERM"/>
    <property type="match status" value="1"/>
</dbReference>
<sequence length="189" mass="20382">MFRSFLVPLIAFATLNVCLKCYGQTIWTGPNITFSKASGADPMSAANQDRITDNVWLTRDSSRGIYNIAAEDFYTNSLSPADTEWAFPFNNPLAQPTDLTATNWAALVFEDWETANGGAPSGPPDTVDQPAVLHLISDNIYLNIMFTEWGGAGGGPFTYERSTAIPEPASLGLIGVAIVAVLGMRAKRT</sequence>
<organism evidence="2 3">
    <name type="scientific">Bythopirellula goksoeyrii</name>
    <dbReference type="NCBI Taxonomy" id="1400387"/>
    <lineage>
        <taxon>Bacteria</taxon>
        <taxon>Pseudomonadati</taxon>
        <taxon>Planctomycetota</taxon>
        <taxon>Planctomycetia</taxon>
        <taxon>Pirellulales</taxon>
        <taxon>Lacipirellulaceae</taxon>
        <taxon>Bythopirellula</taxon>
    </lineage>
</organism>
<protein>
    <recommendedName>
        <fullName evidence="1">Ice-binding protein C-terminal domain-containing protein</fullName>
    </recommendedName>
</protein>